<accession>A0ABU5Z7T3</accession>
<dbReference type="InterPro" id="IPR018004">
    <property type="entry name" value="KilA/APSES_HTH"/>
</dbReference>
<dbReference type="SUPFAM" id="SSF54616">
    <property type="entry name" value="DNA-binding domain of Mlu1-box binding protein MBP1"/>
    <property type="match status" value="1"/>
</dbReference>
<proteinExistence type="predicted"/>
<evidence type="ECO:0000313" key="2">
    <source>
        <dbReference type="EMBL" id="MEB3075030.1"/>
    </source>
</evidence>
<name>A0ABU5Z7T3_9FLAO</name>
<keyword evidence="3" id="KW-1185">Reference proteome</keyword>
<protein>
    <submittedName>
        <fullName evidence="2">KilA-N domain-containing protein</fullName>
    </submittedName>
</protein>
<dbReference type="PROSITE" id="PS51301">
    <property type="entry name" value="KILA_N"/>
    <property type="match status" value="1"/>
</dbReference>
<sequence>MKTNQNMIRKMGNFEVIQRTKDGFFNATALLKQWNNSIDNQQVLHTQNSGYVKNSTENQQVILHTQNSTYLKKKDIDDFFLNKSTQEYIQVIMQKENLNAETSVYLKSRASRGVNAGTWMHPMLFIDFAMWLNPYFKYDVLRFVSDEMIKYRNLAGDSYKTLASHVATIVPKQLMPMAMKKIAQGLNFIVFGDHKHAMRNEVGEETKQEELFQLQQKVADLIGDEFIKSFDELITYLRKLYGRKYTPKALIN</sequence>
<dbReference type="RefSeq" id="WP_323983308.1">
    <property type="nucleotide sequence ID" value="NZ_JAYKBW010000007.1"/>
</dbReference>
<dbReference type="InterPro" id="IPR017880">
    <property type="entry name" value="KilA_N"/>
</dbReference>
<evidence type="ECO:0000313" key="3">
    <source>
        <dbReference type="Proteomes" id="UP001311730"/>
    </source>
</evidence>
<dbReference type="EMBL" id="JAYKBW010000007">
    <property type="protein sequence ID" value="MEB3075030.1"/>
    <property type="molecule type" value="Genomic_DNA"/>
</dbReference>
<feature type="domain" description="KilA-N" evidence="1">
    <location>
        <begin position="5"/>
        <end position="147"/>
    </location>
</feature>
<reference evidence="2 3" key="1">
    <citation type="submission" date="2023-12" db="EMBL/GenBank/DDBJ databases">
        <title>Genomic sequences of Capnocytophaga and Parvimonas strains.</title>
        <authorList>
            <person name="Watt R.M."/>
            <person name="Wang M."/>
            <person name="Yang T."/>
            <person name="Tong W.M."/>
        </authorList>
    </citation>
    <scope>NUCLEOTIDE SEQUENCE [LARGE SCALE GENOMIC DNA]</scope>
    <source>
        <strain evidence="2 3">CCUG 13096</strain>
    </source>
</reference>
<dbReference type="Proteomes" id="UP001311730">
    <property type="component" value="Unassembled WGS sequence"/>
</dbReference>
<comment type="caution">
    <text evidence="2">The sequence shown here is derived from an EMBL/GenBank/DDBJ whole genome shotgun (WGS) entry which is preliminary data.</text>
</comment>
<gene>
    <name evidence="2" type="ORF">VJJ08_06940</name>
</gene>
<evidence type="ECO:0000259" key="1">
    <source>
        <dbReference type="PROSITE" id="PS51301"/>
    </source>
</evidence>
<organism evidence="2 3">
    <name type="scientific">Capnocytophaga gingivalis</name>
    <dbReference type="NCBI Taxonomy" id="1017"/>
    <lineage>
        <taxon>Bacteria</taxon>
        <taxon>Pseudomonadati</taxon>
        <taxon>Bacteroidota</taxon>
        <taxon>Flavobacteriia</taxon>
        <taxon>Flavobacteriales</taxon>
        <taxon>Flavobacteriaceae</taxon>
        <taxon>Capnocytophaga</taxon>
    </lineage>
</organism>
<dbReference type="InterPro" id="IPR036887">
    <property type="entry name" value="HTH_APSES_sf"/>
</dbReference>
<dbReference type="Pfam" id="PF04383">
    <property type="entry name" value="KilA-N"/>
    <property type="match status" value="1"/>
</dbReference>